<dbReference type="SMART" id="SM00833">
    <property type="entry name" value="CobW_C"/>
    <property type="match status" value="1"/>
</dbReference>
<dbReference type="SUPFAM" id="SSF90002">
    <property type="entry name" value="Hypothetical protein YjiA, C-terminal domain"/>
    <property type="match status" value="1"/>
</dbReference>
<dbReference type="Proteomes" id="UP000463700">
    <property type="component" value="Unassembled WGS sequence"/>
</dbReference>
<evidence type="ECO:0000313" key="8">
    <source>
        <dbReference type="EMBL" id="KAE8756428.1"/>
    </source>
</evidence>
<comment type="similarity">
    <text evidence="4">Belongs to the SIMIBI class G3E GTPase family. ZNG1 subfamily.</text>
</comment>
<name>A0A6N6W961_9BURK</name>
<dbReference type="GO" id="GO:0016787">
    <property type="term" value="F:hydrolase activity"/>
    <property type="evidence" value="ECO:0007669"/>
    <property type="project" value="UniProtKB-KW"/>
</dbReference>
<dbReference type="RefSeq" id="WP_154564940.1">
    <property type="nucleotide sequence ID" value="NZ_VOSW01000063.1"/>
</dbReference>
<dbReference type="AlphaFoldDB" id="A0A6N6W961"/>
<evidence type="ECO:0000256" key="5">
    <source>
        <dbReference type="ARBA" id="ARBA00045658"/>
    </source>
</evidence>
<evidence type="ECO:0000256" key="4">
    <source>
        <dbReference type="ARBA" id="ARBA00034320"/>
    </source>
</evidence>
<dbReference type="PANTHER" id="PTHR13748:SF62">
    <property type="entry name" value="COBW DOMAIN-CONTAINING PROTEIN"/>
    <property type="match status" value="1"/>
</dbReference>
<dbReference type="InterPro" id="IPR036627">
    <property type="entry name" value="CobW-likC_sf"/>
</dbReference>
<dbReference type="Pfam" id="PF02492">
    <property type="entry name" value="cobW"/>
    <property type="match status" value="1"/>
</dbReference>
<dbReference type="InterPro" id="IPR027417">
    <property type="entry name" value="P-loop_NTPase"/>
</dbReference>
<sequence length="329" mass="36477">MNRTPTPRKLPVTIISGFLGAGKTTLVNQLLQQRAPGSIGVVVNEFGEVGIDGQLIVAEERTLVEINNGCVCCTVRADLVGSVKALLARPQTGAAPMQRLIVETSGLADPAPVLQTFLADPDLRESVDLESVVTVVDALHLRRQLQDDIAREQVAFADVILINKLDLITKDALTAIEQTIRSLNPTAAIITSTRSQIRADALLGMRRFSLPTLLAIEPDLLDEGAHDHEHDTSIQSCALVEKGDLHATRFNRWINELVQQQGQQLMRMKGVLNFHAEARQFHFHSVHMLLEAEPGRAWLKDEPRENKLVFIGRYLDFPQLRESFLSCIH</sequence>
<keyword evidence="2" id="KW-0378">Hydrolase</keyword>
<gene>
    <name evidence="8" type="ORF">FSO04_28945</name>
</gene>
<dbReference type="GO" id="GO:0000166">
    <property type="term" value="F:nucleotide binding"/>
    <property type="evidence" value="ECO:0007669"/>
    <property type="project" value="UniProtKB-KW"/>
</dbReference>
<evidence type="ECO:0000259" key="7">
    <source>
        <dbReference type="SMART" id="SM00833"/>
    </source>
</evidence>
<dbReference type="CDD" id="cd03112">
    <property type="entry name" value="CobW-like"/>
    <property type="match status" value="1"/>
</dbReference>
<accession>A0A6N6W961</accession>
<reference evidence="8 9" key="1">
    <citation type="journal article" date="2020" name="Int. J. Syst. Evol. Microbiol.">
        <title>Paraburkholderia madseniana sp. nov., a phenolic acid-degrading bacterium isolated from acidic forest soil.</title>
        <authorList>
            <person name="Wilhelm R.C."/>
            <person name="Murphy S.J.L."/>
            <person name="Feriancek N.M."/>
            <person name="Karasz D.C."/>
            <person name="DeRito C.M."/>
            <person name="Newman J.D."/>
            <person name="Buckley D.H."/>
        </authorList>
    </citation>
    <scope>NUCLEOTIDE SEQUENCE [LARGE SCALE GENOMIC DNA]</scope>
    <source>
        <strain evidence="8 9">RP11</strain>
    </source>
</reference>
<feature type="domain" description="CobW C-terminal" evidence="7">
    <location>
        <begin position="234"/>
        <end position="328"/>
    </location>
</feature>
<evidence type="ECO:0000256" key="6">
    <source>
        <dbReference type="ARBA" id="ARBA00049117"/>
    </source>
</evidence>
<keyword evidence="3" id="KW-0143">Chaperone</keyword>
<dbReference type="Gene3D" id="3.40.50.300">
    <property type="entry name" value="P-loop containing nucleotide triphosphate hydrolases"/>
    <property type="match status" value="1"/>
</dbReference>
<comment type="function">
    <text evidence="5">Zinc chaperone that directly transfers zinc cofactor to target proteins, thereby activating them. Zinc is transferred from the CXCC motif in the GTPase domain to the zinc binding site in target proteins in a process requiring GTP hydrolysis.</text>
</comment>
<dbReference type="Gene3D" id="3.30.1220.10">
    <property type="entry name" value="CobW-like, C-terminal domain"/>
    <property type="match status" value="1"/>
</dbReference>
<organism evidence="8 9">
    <name type="scientific">Paraburkholderia madseniana</name>
    <dbReference type="NCBI Taxonomy" id="2599607"/>
    <lineage>
        <taxon>Bacteria</taxon>
        <taxon>Pseudomonadati</taxon>
        <taxon>Pseudomonadota</taxon>
        <taxon>Betaproteobacteria</taxon>
        <taxon>Burkholderiales</taxon>
        <taxon>Burkholderiaceae</taxon>
        <taxon>Paraburkholderia</taxon>
    </lineage>
</organism>
<comment type="catalytic activity">
    <reaction evidence="6">
        <text>GTP + H2O = GDP + phosphate + H(+)</text>
        <dbReference type="Rhea" id="RHEA:19669"/>
        <dbReference type="ChEBI" id="CHEBI:15377"/>
        <dbReference type="ChEBI" id="CHEBI:15378"/>
        <dbReference type="ChEBI" id="CHEBI:37565"/>
        <dbReference type="ChEBI" id="CHEBI:43474"/>
        <dbReference type="ChEBI" id="CHEBI:58189"/>
    </reaction>
    <physiologicalReaction direction="left-to-right" evidence="6">
        <dbReference type="Rhea" id="RHEA:19670"/>
    </physiologicalReaction>
</comment>
<comment type="caution">
    <text evidence="8">The sequence shown here is derived from an EMBL/GenBank/DDBJ whole genome shotgun (WGS) entry which is preliminary data.</text>
</comment>
<evidence type="ECO:0000256" key="2">
    <source>
        <dbReference type="ARBA" id="ARBA00022801"/>
    </source>
</evidence>
<evidence type="ECO:0000256" key="3">
    <source>
        <dbReference type="ARBA" id="ARBA00023186"/>
    </source>
</evidence>
<dbReference type="PANTHER" id="PTHR13748">
    <property type="entry name" value="COBW-RELATED"/>
    <property type="match status" value="1"/>
</dbReference>
<dbReference type="InterPro" id="IPR003495">
    <property type="entry name" value="CobW/HypB/UreG_nucleotide-bd"/>
</dbReference>
<dbReference type="OrthoDB" id="9808822at2"/>
<dbReference type="EMBL" id="VOSW01000063">
    <property type="protein sequence ID" value="KAE8756428.1"/>
    <property type="molecule type" value="Genomic_DNA"/>
</dbReference>
<dbReference type="SUPFAM" id="SSF52540">
    <property type="entry name" value="P-loop containing nucleoside triphosphate hydrolases"/>
    <property type="match status" value="1"/>
</dbReference>
<protein>
    <submittedName>
        <fullName evidence="8">GTP-binding protein</fullName>
    </submittedName>
</protein>
<evidence type="ECO:0000256" key="1">
    <source>
        <dbReference type="ARBA" id="ARBA00022741"/>
    </source>
</evidence>
<proteinExistence type="inferred from homology"/>
<keyword evidence="1" id="KW-0547">Nucleotide-binding</keyword>
<dbReference type="GO" id="GO:0005737">
    <property type="term" value="C:cytoplasm"/>
    <property type="evidence" value="ECO:0007669"/>
    <property type="project" value="TreeGrafter"/>
</dbReference>
<dbReference type="InterPro" id="IPR051316">
    <property type="entry name" value="Zinc-reg_GTPase_activator"/>
</dbReference>
<dbReference type="InterPro" id="IPR011629">
    <property type="entry name" value="CobW-like_C"/>
</dbReference>
<evidence type="ECO:0000313" key="9">
    <source>
        <dbReference type="Proteomes" id="UP000463700"/>
    </source>
</evidence>
<dbReference type="Pfam" id="PF07683">
    <property type="entry name" value="CobW_C"/>
    <property type="match status" value="1"/>
</dbReference>